<dbReference type="Pfam" id="PF04264">
    <property type="entry name" value="YceI"/>
    <property type="match status" value="1"/>
</dbReference>
<dbReference type="InterPro" id="IPR036761">
    <property type="entry name" value="TTHA0802/YceI-like_sf"/>
</dbReference>
<sequence length="174" mass="17682">MISIGPGDGALTLRTGVAGRASRTGHSLTIGFDAWRADIAFDGDTPVSVALRVDVDSLQVLSGEGGLTPMTGPERLVARANALKSLKSSAFPEIVFRAGGVSASGDGYRLSGDLTICGVTEPHTVDVAVDGSTVSGQSAVTQTAFGIKPYSLMMGALKVADEVVVTLEASVTVS</sequence>
<dbReference type="Gene3D" id="2.40.128.110">
    <property type="entry name" value="Lipid/polyisoprenoid-binding, YceI-like"/>
    <property type="match status" value="1"/>
</dbReference>
<comment type="caution">
    <text evidence="3">The sequence shown here is derived from an EMBL/GenBank/DDBJ whole genome shotgun (WGS) entry which is preliminary data.</text>
</comment>
<dbReference type="SMART" id="SM00867">
    <property type="entry name" value="YceI"/>
    <property type="match status" value="1"/>
</dbReference>
<protein>
    <submittedName>
        <fullName evidence="3">YceI family protein</fullName>
    </submittedName>
</protein>
<evidence type="ECO:0000259" key="2">
    <source>
        <dbReference type="SMART" id="SM00867"/>
    </source>
</evidence>
<accession>A0ABP5UEE2</accession>
<evidence type="ECO:0000313" key="4">
    <source>
        <dbReference type="Proteomes" id="UP001501170"/>
    </source>
</evidence>
<dbReference type="SUPFAM" id="SSF101874">
    <property type="entry name" value="YceI-like"/>
    <property type="match status" value="1"/>
</dbReference>
<dbReference type="Proteomes" id="UP001501170">
    <property type="component" value="Unassembled WGS sequence"/>
</dbReference>
<reference evidence="4" key="1">
    <citation type="journal article" date="2019" name="Int. J. Syst. Evol. Microbiol.">
        <title>The Global Catalogue of Microorganisms (GCM) 10K type strain sequencing project: providing services to taxonomists for standard genome sequencing and annotation.</title>
        <authorList>
            <consortium name="The Broad Institute Genomics Platform"/>
            <consortium name="The Broad Institute Genome Sequencing Center for Infectious Disease"/>
            <person name="Wu L."/>
            <person name="Ma J."/>
        </authorList>
    </citation>
    <scope>NUCLEOTIDE SEQUENCE [LARGE SCALE GENOMIC DNA]</scope>
    <source>
        <strain evidence="4">JCM 16227</strain>
    </source>
</reference>
<gene>
    <name evidence="3" type="ORF">GCM10009855_17380</name>
</gene>
<dbReference type="InterPro" id="IPR007372">
    <property type="entry name" value="Lipid/polyisoprenoid-bd_YceI"/>
</dbReference>
<organism evidence="3 4">
    <name type="scientific">Gordonia cholesterolivorans</name>
    <dbReference type="NCBI Taxonomy" id="559625"/>
    <lineage>
        <taxon>Bacteria</taxon>
        <taxon>Bacillati</taxon>
        <taxon>Actinomycetota</taxon>
        <taxon>Actinomycetes</taxon>
        <taxon>Mycobacteriales</taxon>
        <taxon>Gordoniaceae</taxon>
        <taxon>Gordonia</taxon>
    </lineage>
</organism>
<evidence type="ECO:0000313" key="3">
    <source>
        <dbReference type="EMBL" id="GAA2378263.1"/>
    </source>
</evidence>
<feature type="domain" description="Lipid/polyisoprenoid-binding YceI-like" evidence="2">
    <location>
        <begin position="1"/>
        <end position="172"/>
    </location>
</feature>
<keyword evidence="4" id="KW-1185">Reference proteome</keyword>
<comment type="similarity">
    <text evidence="1">Belongs to the UPF0312 family.</text>
</comment>
<dbReference type="EMBL" id="BAAARB010000007">
    <property type="protein sequence ID" value="GAA2378263.1"/>
    <property type="molecule type" value="Genomic_DNA"/>
</dbReference>
<proteinExistence type="inferred from homology"/>
<evidence type="ECO:0000256" key="1">
    <source>
        <dbReference type="ARBA" id="ARBA00008812"/>
    </source>
</evidence>
<name>A0ABP5UEE2_9ACTN</name>